<dbReference type="Pfam" id="PF01627">
    <property type="entry name" value="Hpt"/>
    <property type="match status" value="1"/>
</dbReference>
<reference evidence="3 4" key="1">
    <citation type="submission" date="2014-06" db="EMBL/GenBank/DDBJ databases">
        <authorList>
            <person name="Swart Estienne"/>
        </authorList>
    </citation>
    <scope>NUCLEOTIDE SEQUENCE [LARGE SCALE GENOMIC DNA]</scope>
    <source>
        <strain evidence="3 4">130c</strain>
    </source>
</reference>
<dbReference type="Gene3D" id="1.20.120.160">
    <property type="entry name" value="HPT domain"/>
    <property type="match status" value="1"/>
</dbReference>
<organism evidence="3 4">
    <name type="scientific">Stylonychia lemnae</name>
    <name type="common">Ciliate</name>
    <dbReference type="NCBI Taxonomy" id="5949"/>
    <lineage>
        <taxon>Eukaryota</taxon>
        <taxon>Sar</taxon>
        <taxon>Alveolata</taxon>
        <taxon>Ciliophora</taxon>
        <taxon>Intramacronucleata</taxon>
        <taxon>Spirotrichea</taxon>
        <taxon>Stichotrichia</taxon>
        <taxon>Sporadotrichida</taxon>
        <taxon>Oxytrichidae</taxon>
        <taxon>Stylonychinae</taxon>
        <taxon>Stylonychia</taxon>
    </lineage>
</organism>
<sequence>MDREQNNSSHMGSNIPVLDVDVSIPIDVKKAVETLGGSTQMFYMMLEKFEDMSLMDCMQKLAKDVERKDFKEMKLDAHSLKGASGYIAASHIHYACYFIQEHHQYDRYQEMMEYYPTLLEAAVEFRIFSRQLLAKYKNQQYKIVPEHETIPIANGFRIAKDPKDGTYYALQGNQTKINPKTPGDEWLARKSRNYQISNEYSSQDSVRGAKNNFISLMISTQRPRQQIKQFIILLQGLKDVSSQRYNQFNRQQNYGINRGNSIVGESKSNQFSQQMDNFGNPKFESPQTNSLVNISQLSNVPKDVRERQQQKFKEDEDQYMQTEEPKTISDSSCCTQCTIF</sequence>
<dbReference type="Proteomes" id="UP000039865">
    <property type="component" value="Unassembled WGS sequence"/>
</dbReference>
<feature type="region of interest" description="Disordered" evidence="1">
    <location>
        <begin position="302"/>
        <end position="324"/>
    </location>
</feature>
<feature type="domain" description="HPt" evidence="2">
    <location>
        <begin position="53"/>
        <end position="121"/>
    </location>
</feature>
<accession>A0A078ARY7</accession>
<dbReference type="InterPro" id="IPR008207">
    <property type="entry name" value="Sig_transdc_His_kin_Hpt_dom"/>
</dbReference>
<keyword evidence="4" id="KW-1185">Reference proteome</keyword>
<evidence type="ECO:0000256" key="1">
    <source>
        <dbReference type="SAM" id="MobiDB-lite"/>
    </source>
</evidence>
<dbReference type="InParanoid" id="A0A078ARY7"/>
<feature type="compositionally biased region" description="Basic and acidic residues" evidence="1">
    <location>
        <begin position="302"/>
        <end position="314"/>
    </location>
</feature>
<dbReference type="AlphaFoldDB" id="A0A078ARY7"/>
<evidence type="ECO:0000313" key="4">
    <source>
        <dbReference type="Proteomes" id="UP000039865"/>
    </source>
</evidence>
<evidence type="ECO:0000313" key="3">
    <source>
        <dbReference type="EMBL" id="CDW83648.1"/>
    </source>
</evidence>
<protein>
    <submittedName>
        <fullName evidence="3">Hpt domain containing protein</fullName>
    </submittedName>
</protein>
<dbReference type="SUPFAM" id="SSF47226">
    <property type="entry name" value="Histidine-containing phosphotransfer domain, HPT domain"/>
    <property type="match status" value="1"/>
</dbReference>
<evidence type="ECO:0000259" key="2">
    <source>
        <dbReference type="Pfam" id="PF01627"/>
    </source>
</evidence>
<dbReference type="GO" id="GO:0000160">
    <property type="term" value="P:phosphorelay signal transduction system"/>
    <property type="evidence" value="ECO:0007669"/>
    <property type="project" value="InterPro"/>
</dbReference>
<name>A0A078ARY7_STYLE</name>
<proteinExistence type="predicted"/>
<dbReference type="InterPro" id="IPR036641">
    <property type="entry name" value="HPT_dom_sf"/>
</dbReference>
<dbReference type="OrthoDB" id="326532at2759"/>
<gene>
    <name evidence="3" type="primary">Contig4258.g4562</name>
    <name evidence="3" type="ORF">STYLEM_12696</name>
</gene>
<dbReference type="EMBL" id="CCKQ01012041">
    <property type="protein sequence ID" value="CDW83648.1"/>
    <property type="molecule type" value="Genomic_DNA"/>
</dbReference>